<dbReference type="InterPro" id="IPR013320">
    <property type="entry name" value="ConA-like_dom_sf"/>
</dbReference>
<dbReference type="EMBL" id="CP001998">
    <property type="protein sequence ID" value="ADE54038.1"/>
    <property type="molecule type" value="Genomic_DNA"/>
</dbReference>
<organism evidence="4 5">
    <name type="scientific">Coraliomargarita akajimensis (strain DSM 45221 / IAM 15411 / JCM 23193 / KCTC 12865 / 04OKA010-24)</name>
    <dbReference type="NCBI Taxonomy" id="583355"/>
    <lineage>
        <taxon>Bacteria</taxon>
        <taxon>Pseudomonadati</taxon>
        <taxon>Verrucomicrobiota</taxon>
        <taxon>Opitutia</taxon>
        <taxon>Puniceicoccales</taxon>
        <taxon>Coraliomargaritaceae</taxon>
        <taxon>Coraliomargarita</taxon>
    </lineage>
</organism>
<dbReference type="Gene3D" id="2.60.120.200">
    <property type="match status" value="1"/>
</dbReference>
<accession>D5EHJ7</accession>
<dbReference type="GO" id="GO:0004553">
    <property type="term" value="F:hydrolase activity, hydrolyzing O-glycosyl compounds"/>
    <property type="evidence" value="ECO:0007669"/>
    <property type="project" value="InterPro"/>
</dbReference>
<dbReference type="HOGENOM" id="CLU_955498_0_0_0"/>
<dbReference type="STRING" id="583355.Caka_1016"/>
<dbReference type="PROSITE" id="PS51762">
    <property type="entry name" value="GH16_2"/>
    <property type="match status" value="1"/>
</dbReference>
<sequence>MSLKEVLPSLSTGMCLACAAVFSLATHHVNAQAKLYAPGGWQSYNWGTDHFNDYDIGWQWNNNAPNWFLFEESKSGPYSLSKFRTQNVVMTGDHVRLINWYHYTPVTEQGRTFTYSGGWLQSKATWLTEGQFQAQTKVDWNFGDIWPSFWTTYASGGGGDELDIMEYQSNILNHAHHVWSNGNSNSPSKRLWTPWMNPRWHHTWAMERVRSWSNWACRTTRNTQATFYINGKLEHTSNKRKVVSPMIMHFSTSPHRDHRPAPGNYPDFRVNWVETHIP</sequence>
<dbReference type="InterPro" id="IPR000757">
    <property type="entry name" value="Beta-glucanase-like"/>
</dbReference>
<evidence type="ECO:0000256" key="1">
    <source>
        <dbReference type="ARBA" id="ARBA00006865"/>
    </source>
</evidence>
<comment type="similarity">
    <text evidence="1">Belongs to the glycosyl hydrolase 16 family.</text>
</comment>
<evidence type="ECO:0000313" key="4">
    <source>
        <dbReference type="EMBL" id="ADE54038.1"/>
    </source>
</evidence>
<dbReference type="SUPFAM" id="SSF49899">
    <property type="entry name" value="Concanavalin A-like lectins/glucanases"/>
    <property type="match status" value="1"/>
</dbReference>
<reference evidence="4 5" key="1">
    <citation type="journal article" date="2010" name="Stand. Genomic Sci.">
        <title>Complete genome sequence of Coraliomargarita akajimensis type strain (04OKA010-24).</title>
        <authorList>
            <person name="Mavromatis K."/>
            <person name="Abt B."/>
            <person name="Brambilla E."/>
            <person name="Lapidus A."/>
            <person name="Copeland A."/>
            <person name="Deshpande S."/>
            <person name="Nolan M."/>
            <person name="Lucas S."/>
            <person name="Tice H."/>
            <person name="Cheng J.F."/>
            <person name="Han C."/>
            <person name="Detter J.C."/>
            <person name="Woyke T."/>
            <person name="Goodwin L."/>
            <person name="Pitluck S."/>
            <person name="Held B."/>
            <person name="Brettin T."/>
            <person name="Tapia R."/>
            <person name="Ivanova N."/>
            <person name="Mikhailova N."/>
            <person name="Pati A."/>
            <person name="Liolios K."/>
            <person name="Chen A."/>
            <person name="Palaniappan K."/>
            <person name="Land M."/>
            <person name="Hauser L."/>
            <person name="Chang Y.J."/>
            <person name="Jeffries C.D."/>
            <person name="Rohde M."/>
            <person name="Goker M."/>
            <person name="Bristow J."/>
            <person name="Eisen J.A."/>
            <person name="Markowitz V."/>
            <person name="Hugenholtz P."/>
            <person name="Klenk H.P."/>
            <person name="Kyrpides N.C."/>
        </authorList>
    </citation>
    <scope>NUCLEOTIDE SEQUENCE [LARGE SCALE GENOMIC DNA]</scope>
    <source>
        <strain evidence="5">DSM 45221 / IAM 15411 / JCM 23193 / KCTC 12865</strain>
    </source>
</reference>
<evidence type="ECO:0000313" key="5">
    <source>
        <dbReference type="Proteomes" id="UP000000925"/>
    </source>
</evidence>
<dbReference type="eggNOG" id="COG2273">
    <property type="taxonomic scope" value="Bacteria"/>
</dbReference>
<evidence type="ECO:0000259" key="3">
    <source>
        <dbReference type="PROSITE" id="PS51762"/>
    </source>
</evidence>
<evidence type="ECO:0000256" key="2">
    <source>
        <dbReference type="SAM" id="SignalP"/>
    </source>
</evidence>
<name>D5EHJ7_CORAD</name>
<gene>
    <name evidence="4" type="ordered locus">Caka_1016</name>
</gene>
<dbReference type="Proteomes" id="UP000000925">
    <property type="component" value="Chromosome"/>
</dbReference>
<protein>
    <recommendedName>
        <fullName evidence="3">GH16 domain-containing protein</fullName>
    </recommendedName>
</protein>
<dbReference type="RefSeq" id="WP_013042760.1">
    <property type="nucleotide sequence ID" value="NC_014008.1"/>
</dbReference>
<dbReference type="KEGG" id="caa:Caka_1016"/>
<keyword evidence="2" id="KW-0732">Signal</keyword>
<proteinExistence type="inferred from homology"/>
<dbReference type="AlphaFoldDB" id="D5EHJ7"/>
<feature type="chain" id="PRO_5003071489" description="GH16 domain-containing protein" evidence="2">
    <location>
        <begin position="34"/>
        <end position="278"/>
    </location>
</feature>
<feature type="signal peptide" evidence="2">
    <location>
        <begin position="1"/>
        <end position="33"/>
    </location>
</feature>
<dbReference type="GO" id="GO:0005975">
    <property type="term" value="P:carbohydrate metabolic process"/>
    <property type="evidence" value="ECO:0007669"/>
    <property type="project" value="InterPro"/>
</dbReference>
<feature type="domain" description="GH16" evidence="3">
    <location>
        <begin position="42"/>
        <end position="278"/>
    </location>
</feature>
<dbReference type="OrthoDB" id="9809583at2"/>
<keyword evidence="5" id="KW-1185">Reference proteome</keyword>